<organism evidence="1 2">
    <name type="scientific">Malus baccata</name>
    <name type="common">Siberian crab apple</name>
    <name type="synonym">Pyrus baccata</name>
    <dbReference type="NCBI Taxonomy" id="106549"/>
    <lineage>
        <taxon>Eukaryota</taxon>
        <taxon>Viridiplantae</taxon>
        <taxon>Streptophyta</taxon>
        <taxon>Embryophyta</taxon>
        <taxon>Tracheophyta</taxon>
        <taxon>Spermatophyta</taxon>
        <taxon>Magnoliopsida</taxon>
        <taxon>eudicotyledons</taxon>
        <taxon>Gunneridae</taxon>
        <taxon>Pentapetalae</taxon>
        <taxon>rosids</taxon>
        <taxon>fabids</taxon>
        <taxon>Rosales</taxon>
        <taxon>Rosaceae</taxon>
        <taxon>Amygdaloideae</taxon>
        <taxon>Maleae</taxon>
        <taxon>Malus</taxon>
    </lineage>
</organism>
<comment type="caution">
    <text evidence="1">The sequence shown here is derived from an EMBL/GenBank/DDBJ whole genome shotgun (WGS) entry which is preliminary data.</text>
</comment>
<evidence type="ECO:0000313" key="1">
    <source>
        <dbReference type="EMBL" id="TQD96574.1"/>
    </source>
</evidence>
<accession>A0A540MD01</accession>
<gene>
    <name evidence="1" type="ORF">C1H46_017824</name>
</gene>
<dbReference type="EMBL" id="VIEB01000290">
    <property type="protein sequence ID" value="TQD96574.1"/>
    <property type="molecule type" value="Genomic_DNA"/>
</dbReference>
<dbReference type="Proteomes" id="UP000315295">
    <property type="component" value="Unassembled WGS sequence"/>
</dbReference>
<dbReference type="AlphaFoldDB" id="A0A540MD01"/>
<keyword evidence="2" id="KW-1185">Reference proteome</keyword>
<sequence length="55" mass="6309">MYHHCERVAAFWGGGWVQREGEGRCPIRGTERELLGSTMKFESPIRDAISIIRFA</sequence>
<evidence type="ECO:0000313" key="2">
    <source>
        <dbReference type="Proteomes" id="UP000315295"/>
    </source>
</evidence>
<reference evidence="1 2" key="1">
    <citation type="journal article" date="2019" name="G3 (Bethesda)">
        <title>Sequencing of a Wild Apple (Malus baccata) Genome Unravels the Differences Between Cultivated and Wild Apple Species Regarding Disease Resistance and Cold Tolerance.</title>
        <authorList>
            <person name="Chen X."/>
        </authorList>
    </citation>
    <scope>NUCLEOTIDE SEQUENCE [LARGE SCALE GENOMIC DNA]</scope>
    <source>
        <strain evidence="2">cv. Shandingzi</strain>
        <tissue evidence="1">Leaves</tissue>
    </source>
</reference>
<protein>
    <submittedName>
        <fullName evidence="1">Uncharacterized protein</fullName>
    </submittedName>
</protein>
<name>A0A540MD01_MALBA</name>
<proteinExistence type="predicted"/>